<reference evidence="7 8" key="1">
    <citation type="journal article" date="2019" name="Int. J. Syst. Evol. Microbiol.">
        <title>The Global Catalogue of Microorganisms (GCM) 10K type strain sequencing project: providing services to taxonomists for standard genome sequencing and annotation.</title>
        <authorList>
            <consortium name="The Broad Institute Genomics Platform"/>
            <consortium name="The Broad Institute Genome Sequencing Center for Infectious Disease"/>
            <person name="Wu L."/>
            <person name="Ma J."/>
        </authorList>
    </citation>
    <scope>NUCLEOTIDE SEQUENCE [LARGE SCALE GENOMIC DNA]</scope>
    <source>
        <strain evidence="7 8">CGMCC 1.10593</strain>
    </source>
</reference>
<feature type="transmembrane region" description="Helical" evidence="6">
    <location>
        <begin position="96"/>
        <end position="118"/>
    </location>
</feature>
<evidence type="ECO:0000256" key="2">
    <source>
        <dbReference type="ARBA" id="ARBA00022475"/>
    </source>
</evidence>
<accession>A0ABD6D9M0</accession>
<dbReference type="PANTHER" id="PTHR33452:SF1">
    <property type="entry name" value="INNER MEMBRANE PROTEIN YPHA-RELATED"/>
    <property type="match status" value="1"/>
</dbReference>
<keyword evidence="2" id="KW-1003">Cell membrane</keyword>
<evidence type="ECO:0000256" key="5">
    <source>
        <dbReference type="ARBA" id="ARBA00023136"/>
    </source>
</evidence>
<dbReference type="AlphaFoldDB" id="A0ABD6D9M0"/>
<organism evidence="7 8">
    <name type="scientific">Halohasta litorea</name>
    <dbReference type="NCBI Taxonomy" id="869891"/>
    <lineage>
        <taxon>Archaea</taxon>
        <taxon>Methanobacteriati</taxon>
        <taxon>Methanobacteriota</taxon>
        <taxon>Stenosarchaea group</taxon>
        <taxon>Halobacteria</taxon>
        <taxon>Halobacteriales</taxon>
        <taxon>Haloferacaceae</taxon>
        <taxon>Halohasta</taxon>
    </lineage>
</organism>
<dbReference type="Proteomes" id="UP001597052">
    <property type="component" value="Unassembled WGS sequence"/>
</dbReference>
<dbReference type="GO" id="GO:0005886">
    <property type="term" value="C:plasma membrane"/>
    <property type="evidence" value="ECO:0007669"/>
    <property type="project" value="UniProtKB-SubCell"/>
</dbReference>
<comment type="caution">
    <text evidence="7">The sequence shown here is derived from an EMBL/GenBank/DDBJ whole genome shotgun (WGS) entry which is preliminary data.</text>
</comment>
<dbReference type="PANTHER" id="PTHR33452">
    <property type="entry name" value="OXIDOREDUCTASE CATD-RELATED"/>
    <property type="match status" value="1"/>
</dbReference>
<keyword evidence="4 6" id="KW-1133">Transmembrane helix</keyword>
<protein>
    <submittedName>
        <fullName evidence="7">DoxX family protein</fullName>
    </submittedName>
</protein>
<name>A0ABD6D9M0_9EURY</name>
<dbReference type="InterPro" id="IPR051907">
    <property type="entry name" value="DoxX-like_oxidoreductase"/>
</dbReference>
<feature type="transmembrane region" description="Helical" evidence="6">
    <location>
        <begin position="231"/>
        <end position="249"/>
    </location>
</feature>
<evidence type="ECO:0000256" key="4">
    <source>
        <dbReference type="ARBA" id="ARBA00022989"/>
    </source>
</evidence>
<gene>
    <name evidence="7" type="ORF">ACFSBW_14060</name>
</gene>
<evidence type="ECO:0000256" key="1">
    <source>
        <dbReference type="ARBA" id="ARBA00004651"/>
    </source>
</evidence>
<keyword evidence="3 6" id="KW-0812">Transmembrane</keyword>
<feature type="transmembrane region" description="Helical" evidence="6">
    <location>
        <begin position="51"/>
        <end position="76"/>
    </location>
</feature>
<dbReference type="InterPro" id="IPR032808">
    <property type="entry name" value="DoxX"/>
</dbReference>
<dbReference type="EMBL" id="JBHUDM010000004">
    <property type="protein sequence ID" value="MFD1642996.1"/>
    <property type="molecule type" value="Genomic_DNA"/>
</dbReference>
<keyword evidence="8" id="KW-1185">Reference proteome</keyword>
<feature type="transmembrane region" description="Helical" evidence="6">
    <location>
        <begin position="323"/>
        <end position="346"/>
    </location>
</feature>
<dbReference type="Pfam" id="PF07681">
    <property type="entry name" value="DoxX"/>
    <property type="match status" value="1"/>
</dbReference>
<evidence type="ECO:0000313" key="7">
    <source>
        <dbReference type="EMBL" id="MFD1642996.1"/>
    </source>
</evidence>
<comment type="subcellular location">
    <subcellularLocation>
        <location evidence="1">Cell membrane</location>
        <topology evidence="1">Multi-pass membrane protein</topology>
    </subcellularLocation>
</comment>
<evidence type="ECO:0000256" key="6">
    <source>
        <dbReference type="SAM" id="Phobius"/>
    </source>
</evidence>
<proteinExistence type="predicted"/>
<evidence type="ECO:0000256" key="3">
    <source>
        <dbReference type="ARBA" id="ARBA00022692"/>
    </source>
</evidence>
<evidence type="ECO:0000313" key="8">
    <source>
        <dbReference type="Proteomes" id="UP001597052"/>
    </source>
</evidence>
<feature type="transmembrane region" description="Helical" evidence="6">
    <location>
        <begin position="288"/>
        <end position="311"/>
    </location>
</feature>
<keyword evidence="5 6" id="KW-0472">Membrane</keyword>
<sequence>MHTNRRLLGGSVALLAALVAFVGSATAHVEYVRPPGSQPANVVDFLVAAFTTPFIVGTLLVGFIAVLAGIGGYLYLRPFPADIAAFRAAMDDYRDLLGWLLRLSMGMPLIAAGFQGYLFSPSVTLPYPTALRLFGISVGFFLLFGLATRVTAVWALFVYLVALPSHPGLLLAFEYVPGLLAVALVGGGRPSADAVIARMADDDKTLYSQFDPFYRRVAVPFATRIKPYKELAPVVLRVGIGIAFIYLGITQKLMRPGEALAVVEKYDLTAIVPVDPALWVIGAGLTEALVGVMLIAGAFTRGFSLVAFGLFTTTLFGLPDDPVVAHISLFGLVSALLITGAGPYSFDAWLAERIRTANEVATRAADLTEPEPADETPTDD</sequence>
<dbReference type="RefSeq" id="WP_256396476.1">
    <property type="nucleotide sequence ID" value="NZ_JANHDJ010000004.1"/>
</dbReference>